<dbReference type="CDD" id="cd06849">
    <property type="entry name" value="lipoyl_domain"/>
    <property type="match status" value="1"/>
</dbReference>
<evidence type="ECO:0000256" key="2">
    <source>
        <dbReference type="ARBA" id="ARBA00007317"/>
    </source>
</evidence>
<evidence type="ECO:0000256" key="10">
    <source>
        <dbReference type="SAM" id="MobiDB-lite"/>
    </source>
</evidence>
<feature type="compositionally biased region" description="Basic and acidic residues" evidence="10">
    <location>
        <begin position="191"/>
        <end position="203"/>
    </location>
</feature>
<comment type="subunit">
    <text evidence="3">Forms a 24-polypeptide structural core with octahedral symmetry.</text>
</comment>
<evidence type="ECO:0000256" key="4">
    <source>
        <dbReference type="ARBA" id="ARBA00022679"/>
    </source>
</evidence>
<dbReference type="PANTHER" id="PTHR43178">
    <property type="entry name" value="DIHYDROLIPOAMIDE ACETYLTRANSFERASE COMPONENT OF PYRUVATE DEHYDROGENASE COMPLEX"/>
    <property type="match status" value="1"/>
</dbReference>
<feature type="compositionally biased region" description="Acidic residues" evidence="10">
    <location>
        <begin position="130"/>
        <end position="148"/>
    </location>
</feature>
<organism evidence="13 14">
    <name type="scientific">Marinobacter daqiaonensis</name>
    <dbReference type="NCBI Taxonomy" id="650891"/>
    <lineage>
        <taxon>Bacteria</taxon>
        <taxon>Pseudomonadati</taxon>
        <taxon>Pseudomonadota</taxon>
        <taxon>Gammaproteobacteria</taxon>
        <taxon>Pseudomonadales</taxon>
        <taxon>Marinobacteraceae</taxon>
        <taxon>Marinobacter</taxon>
    </lineage>
</organism>
<dbReference type="OrthoDB" id="9805770at2"/>
<dbReference type="AlphaFoldDB" id="A0A1I6HH85"/>
<evidence type="ECO:0000256" key="9">
    <source>
        <dbReference type="RuleBase" id="RU003423"/>
    </source>
</evidence>
<dbReference type="FunFam" id="3.30.559.10:FF:000007">
    <property type="entry name" value="Dihydrolipoamide acetyltransferase component of pyruvate dehydrogenase complex"/>
    <property type="match status" value="1"/>
</dbReference>
<evidence type="ECO:0000256" key="6">
    <source>
        <dbReference type="ARBA" id="ARBA00023315"/>
    </source>
</evidence>
<feature type="compositionally biased region" description="Basic and acidic residues" evidence="10">
    <location>
        <begin position="94"/>
        <end position="129"/>
    </location>
</feature>
<dbReference type="GO" id="GO:0005737">
    <property type="term" value="C:cytoplasm"/>
    <property type="evidence" value="ECO:0007669"/>
    <property type="project" value="TreeGrafter"/>
</dbReference>
<dbReference type="Proteomes" id="UP000198644">
    <property type="component" value="Unassembled WGS sequence"/>
</dbReference>
<dbReference type="SUPFAM" id="SSF51230">
    <property type="entry name" value="Single hybrid motif"/>
    <property type="match status" value="1"/>
</dbReference>
<dbReference type="GO" id="GO:0004742">
    <property type="term" value="F:dihydrolipoyllysine-residue acetyltransferase activity"/>
    <property type="evidence" value="ECO:0007669"/>
    <property type="project" value="UniProtKB-EC"/>
</dbReference>
<keyword evidence="13" id="KW-0670">Pyruvate</keyword>
<reference evidence="13 14" key="1">
    <citation type="submission" date="2016-10" db="EMBL/GenBank/DDBJ databases">
        <authorList>
            <person name="de Groot N.N."/>
        </authorList>
    </citation>
    <scope>NUCLEOTIDE SEQUENCE [LARGE SCALE GENOMIC DNA]</scope>
    <source>
        <strain evidence="13 14">CGMCC 1.9167</strain>
    </source>
</reference>
<keyword evidence="4 9" id="KW-0808">Transferase</keyword>
<feature type="domain" description="Peripheral subunit-binding (PSBD)" evidence="12">
    <location>
        <begin position="183"/>
        <end position="220"/>
    </location>
</feature>
<dbReference type="SUPFAM" id="SSF52777">
    <property type="entry name" value="CoA-dependent acyltransferases"/>
    <property type="match status" value="1"/>
</dbReference>
<dbReference type="InterPro" id="IPR004167">
    <property type="entry name" value="PSBD"/>
</dbReference>
<dbReference type="PANTHER" id="PTHR43178:SF2">
    <property type="entry name" value="DIHYDROLIPOYLLYSINE-RESIDUE ACETYLTRANSFERASE COMPONENT OF PYRUVATE DEHYDROGENASE COMPLEX"/>
    <property type="match status" value="1"/>
</dbReference>
<accession>A0A1I6HH85</accession>
<evidence type="ECO:0000256" key="7">
    <source>
        <dbReference type="ARBA" id="ARBA00025211"/>
    </source>
</evidence>
<evidence type="ECO:0000259" key="11">
    <source>
        <dbReference type="PROSITE" id="PS50968"/>
    </source>
</evidence>
<dbReference type="PROSITE" id="PS51826">
    <property type="entry name" value="PSBD"/>
    <property type="match status" value="1"/>
</dbReference>
<dbReference type="EC" id="2.3.1.-" evidence="9"/>
<dbReference type="Gene3D" id="4.10.320.10">
    <property type="entry name" value="E3-binding domain"/>
    <property type="match status" value="1"/>
</dbReference>
<evidence type="ECO:0000313" key="14">
    <source>
        <dbReference type="Proteomes" id="UP000198644"/>
    </source>
</evidence>
<dbReference type="InterPro" id="IPR000089">
    <property type="entry name" value="Biotin_lipoyl"/>
</dbReference>
<dbReference type="PROSITE" id="PS50968">
    <property type="entry name" value="BIOTINYL_LIPOYL"/>
    <property type="match status" value="1"/>
</dbReference>
<comment type="catalytic activity">
    <reaction evidence="8">
        <text>N(6)-[(R)-dihydrolipoyl]-L-lysyl-[protein] + acetyl-CoA = N(6)-[(R)-S(8)-acetyldihydrolipoyl]-L-lysyl-[protein] + CoA</text>
        <dbReference type="Rhea" id="RHEA:17017"/>
        <dbReference type="Rhea" id="RHEA-COMP:10475"/>
        <dbReference type="Rhea" id="RHEA-COMP:10478"/>
        <dbReference type="ChEBI" id="CHEBI:57287"/>
        <dbReference type="ChEBI" id="CHEBI:57288"/>
        <dbReference type="ChEBI" id="CHEBI:83100"/>
        <dbReference type="ChEBI" id="CHEBI:83111"/>
        <dbReference type="EC" id="2.3.1.12"/>
    </reaction>
</comment>
<dbReference type="PROSITE" id="PS00189">
    <property type="entry name" value="LIPOYL"/>
    <property type="match status" value="1"/>
</dbReference>
<dbReference type="InterPro" id="IPR011053">
    <property type="entry name" value="Single_hybrid_motif"/>
</dbReference>
<evidence type="ECO:0000259" key="12">
    <source>
        <dbReference type="PROSITE" id="PS51826"/>
    </source>
</evidence>
<dbReference type="InterPro" id="IPR003016">
    <property type="entry name" value="2-oxoA_DH_lipoyl-BS"/>
</dbReference>
<comment type="similarity">
    <text evidence="2 9">Belongs to the 2-oxoacid dehydrogenase family.</text>
</comment>
<evidence type="ECO:0000313" key="13">
    <source>
        <dbReference type="EMBL" id="SFR53852.1"/>
    </source>
</evidence>
<dbReference type="SUPFAM" id="SSF47005">
    <property type="entry name" value="Peripheral subunit-binding domain of 2-oxo acid dehydrogenase complex"/>
    <property type="match status" value="1"/>
</dbReference>
<dbReference type="InterPro" id="IPR023213">
    <property type="entry name" value="CAT-like_dom_sf"/>
</dbReference>
<keyword evidence="14" id="KW-1185">Reference proteome</keyword>
<dbReference type="InterPro" id="IPR001078">
    <property type="entry name" value="2-oxoacid_DH_actylTfrase"/>
</dbReference>
<dbReference type="Pfam" id="PF00198">
    <property type="entry name" value="2-oxoacid_dh"/>
    <property type="match status" value="1"/>
</dbReference>
<name>A0A1I6HH85_9GAMM</name>
<dbReference type="InterPro" id="IPR036625">
    <property type="entry name" value="E3-bd_dom_sf"/>
</dbReference>
<dbReference type="EMBL" id="FOYW01000001">
    <property type="protein sequence ID" value="SFR53852.1"/>
    <property type="molecule type" value="Genomic_DNA"/>
</dbReference>
<dbReference type="GO" id="GO:0006086">
    <property type="term" value="P:pyruvate decarboxylation to acetyl-CoA"/>
    <property type="evidence" value="ECO:0007669"/>
    <property type="project" value="TreeGrafter"/>
</dbReference>
<feature type="region of interest" description="Disordered" evidence="10">
    <location>
        <begin position="75"/>
        <end position="246"/>
    </location>
</feature>
<dbReference type="InterPro" id="IPR050743">
    <property type="entry name" value="2-oxoacid_DH_E2_comp"/>
</dbReference>
<evidence type="ECO:0000256" key="1">
    <source>
        <dbReference type="ARBA" id="ARBA00001938"/>
    </source>
</evidence>
<sequence length="481" mass="52865">MSKEYRLEDPGEGITEADVVEILVSEGDRVEDGDPLLTVETDKAANEIPANFDGTIESVEVSEGDTIKVGQVLVTYSDGEDDDGKDSSDGEDVESGREDRKSKKSDRKKEDSKSRGKSREESDEDAGKESEEDGEKDEENSAEDDEESSHETREKSGDRKKHGKKRQKPGSKDRDTSSEQPVPAAPATRKLARELHVDLHEVEGSGPDGRVTKEDVEEFSEEAASKESSRAGGESPELPDFSQWGETRREPLEAIRKAIARNMSLSWQEIPHVMHQSIADITELERFRGRHQDEVAKRGGKLTMTVLAIKALVAALKQFPRFNSSLDVDNDELIYKDYYDIGVAVATDAGLLVPVVRGADRKDTIELATDLARLADKAREGKLTKQEMEGATFSLTNPGPIGATSFTPIINHPEVAILGMGSAQLEPVATGNIDNYRLEARLRMPLCLGYDHRVNDGADAAQFLKTIVDILEDPETLMLSS</sequence>
<dbReference type="GO" id="GO:0031405">
    <property type="term" value="F:lipoic acid binding"/>
    <property type="evidence" value="ECO:0007669"/>
    <property type="project" value="TreeGrafter"/>
</dbReference>
<dbReference type="Pfam" id="PF02817">
    <property type="entry name" value="E3_binding"/>
    <property type="match status" value="1"/>
</dbReference>
<dbReference type="Gene3D" id="2.40.50.100">
    <property type="match status" value="1"/>
</dbReference>
<protein>
    <recommendedName>
        <fullName evidence="9">Dihydrolipoamide acetyltransferase component of pyruvate dehydrogenase complex</fullName>
        <ecNumber evidence="9">2.3.1.-</ecNumber>
    </recommendedName>
</protein>
<feature type="domain" description="Lipoyl-binding" evidence="11">
    <location>
        <begin position="1"/>
        <end position="77"/>
    </location>
</feature>
<dbReference type="STRING" id="650891.SAMN05216203_1243"/>
<gene>
    <name evidence="13" type="ORF">SAMN05216203_1243</name>
</gene>
<dbReference type="Pfam" id="PF00364">
    <property type="entry name" value="Biotin_lipoyl"/>
    <property type="match status" value="1"/>
</dbReference>
<dbReference type="Gene3D" id="3.30.559.10">
    <property type="entry name" value="Chloramphenicol acetyltransferase-like domain"/>
    <property type="match status" value="1"/>
</dbReference>
<feature type="compositionally biased region" description="Basic residues" evidence="10">
    <location>
        <begin position="158"/>
        <end position="169"/>
    </location>
</feature>
<keyword evidence="6 9" id="KW-0012">Acyltransferase</keyword>
<evidence type="ECO:0000256" key="3">
    <source>
        <dbReference type="ARBA" id="ARBA00011484"/>
    </source>
</evidence>
<feature type="compositionally biased region" description="Acidic residues" evidence="10">
    <location>
        <begin position="78"/>
        <end position="93"/>
    </location>
</feature>
<evidence type="ECO:0000256" key="8">
    <source>
        <dbReference type="ARBA" id="ARBA00048370"/>
    </source>
</evidence>
<comment type="function">
    <text evidence="7">The pyruvate dehydrogenase complex catalyzes the overall conversion of pyruvate to acetyl-CoA and CO(2). It contains multiple copies of three enzymatic components: pyruvate dehydrogenase (E1), dihydrolipoamide acetyltransferase (E2) and lipoamide dehydrogenase (E3).</text>
</comment>
<keyword evidence="5 9" id="KW-0450">Lipoyl</keyword>
<proteinExistence type="inferred from homology"/>
<evidence type="ECO:0000256" key="5">
    <source>
        <dbReference type="ARBA" id="ARBA00022823"/>
    </source>
</evidence>
<dbReference type="RefSeq" id="WP_092009842.1">
    <property type="nucleotide sequence ID" value="NZ_FOYW01000001.1"/>
</dbReference>
<comment type="cofactor">
    <cofactor evidence="1 9">
        <name>(R)-lipoate</name>
        <dbReference type="ChEBI" id="CHEBI:83088"/>
    </cofactor>
</comment>